<feature type="region of interest" description="Disordered" evidence="8">
    <location>
        <begin position="1806"/>
        <end position="1830"/>
    </location>
</feature>
<dbReference type="FunCoup" id="R7UVB1">
    <property type="interactions" value="693"/>
</dbReference>
<dbReference type="PROSITE" id="PS50003">
    <property type="entry name" value="PH_DOMAIN"/>
    <property type="match status" value="2"/>
</dbReference>
<feature type="domain" description="DH" evidence="11">
    <location>
        <begin position="1915"/>
        <end position="2092"/>
    </location>
</feature>
<dbReference type="SUPFAM" id="SSF48065">
    <property type="entry name" value="DBL homology domain (DH-domain)"/>
    <property type="match status" value="2"/>
</dbReference>
<feature type="domain" description="SH3" evidence="9">
    <location>
        <begin position="1610"/>
        <end position="1677"/>
    </location>
</feature>
<dbReference type="EnsemblMetazoa" id="CapteT170935">
    <property type="protein sequence ID" value="CapteP170935"/>
    <property type="gene ID" value="CapteG170935"/>
</dbReference>
<feature type="domain" description="PH" evidence="10">
    <location>
        <begin position="2110"/>
        <end position="2223"/>
    </location>
</feature>
<dbReference type="InterPro" id="IPR001251">
    <property type="entry name" value="CRAL-TRIO_dom"/>
</dbReference>
<dbReference type="GO" id="GO:0005085">
    <property type="term" value="F:guanyl-nucleotide exchange factor activity"/>
    <property type="evidence" value="ECO:0007669"/>
    <property type="project" value="UniProtKB-KW"/>
</dbReference>
<keyword evidence="2 6" id="KW-0728">SH3 domain</keyword>
<evidence type="ECO:0000256" key="5">
    <source>
        <dbReference type="ARBA" id="ARBA00022658"/>
    </source>
</evidence>
<evidence type="ECO:0000256" key="7">
    <source>
        <dbReference type="SAM" id="Coils"/>
    </source>
</evidence>
<feature type="coiled-coil region" evidence="7">
    <location>
        <begin position="1226"/>
        <end position="1253"/>
    </location>
</feature>
<dbReference type="EMBL" id="KB297742">
    <property type="protein sequence ID" value="ELU10048.1"/>
    <property type="molecule type" value="Genomic_DNA"/>
</dbReference>
<dbReference type="HOGENOM" id="CLU_000373_3_0_1"/>
<dbReference type="InterPro" id="IPR036865">
    <property type="entry name" value="CRAL-TRIO_dom_sf"/>
</dbReference>
<evidence type="ECO:0000256" key="4">
    <source>
        <dbReference type="ARBA" id="ARBA00022553"/>
    </source>
</evidence>
<evidence type="ECO:0000256" key="6">
    <source>
        <dbReference type="PROSITE-ProRule" id="PRU00192"/>
    </source>
</evidence>
<dbReference type="Pfam" id="PF00621">
    <property type="entry name" value="RhoGEF"/>
    <property type="match status" value="2"/>
</dbReference>
<dbReference type="Gene3D" id="2.30.29.30">
    <property type="entry name" value="Pleckstrin-homology domain (PH domain)/Phosphotyrosine-binding domain (PTB)"/>
    <property type="match status" value="2"/>
</dbReference>
<dbReference type="InterPro" id="IPR058918">
    <property type="entry name" value="KALRN/TRIO-like_spectrin"/>
</dbReference>
<dbReference type="OMA" id="CMTTIAQ"/>
<dbReference type="Proteomes" id="UP000014760">
    <property type="component" value="Unassembled WGS sequence"/>
</dbReference>
<evidence type="ECO:0000256" key="8">
    <source>
        <dbReference type="SAM" id="MobiDB-lite"/>
    </source>
</evidence>
<dbReference type="InterPro" id="IPR011993">
    <property type="entry name" value="PH-like_dom_sf"/>
</dbReference>
<dbReference type="PANTHER" id="PTHR22826">
    <property type="entry name" value="RHO GUANINE EXCHANGE FACTOR-RELATED"/>
    <property type="match status" value="1"/>
</dbReference>
<evidence type="ECO:0000313" key="12">
    <source>
        <dbReference type="EMBL" id="ELU10048.1"/>
    </source>
</evidence>
<keyword evidence="4" id="KW-0597">Phosphoprotein</keyword>
<dbReference type="Gene3D" id="1.20.58.60">
    <property type="match status" value="5"/>
</dbReference>
<sequence length="2249" mass="257656">MLSYNNTFANISQYFLFADSPKPDGVQAVDVLPLLRDNVAFLSGGRDKRGGAVLTFPAHPGLEQMKTEDLRSLVQYLSAVPSDDVRERGFTVVIDMRGSTWQNIKPILKVLQQECFPHQIHAAYLIKPEKFWEKQKTSIGSAKYKFETTLISVDHLHKLIHPSELTMDFDGTLPYNNEDWIESRLRYEDFVWRSHDLLQKLDSLGEQLMSSTVPDDVTAAKLMIESHAQLRHRVAGAPINSMEAEAQRLISFLCGTQRPRNSGNDLRCAVPILTQLIESLHTSRQHLTQLWQARKTKLEQCFQLRLFEQDAEKMSDWISHNRELFLVNYTEVGITHKEATELQTEHSHFAMNSMNVYVNINRIMTVAQRLCDAGHYAAPSIRLQANKLDRDWRTFAAALEDRNTVLTLSVMFHKKAEEYLQEFSNWMSICENLVVPDDIPSLEEAISKHQALIESISQAYTELCGDGKTLLDTLQTPVTSGSNNSITAKADYSEGASKVLDRVHDIFDHHRQIEQVWHKGKVRLHQRLGLRLFQQDVKQVIEWLDNHGDVFLSKNNALGKSSLKANALHKNHEHFEAVAQNTITNADKLLAAADELAQTGECDPQEIYSEARHLEERMHGFLSRVERRRTLLDMSVAFYSHSKELSKWFDELKTELLNGECADSVEGAEELIGQFNQQKEATVEASVSTFSEGQTLVENINMSSTLDLIITDLGPISDVLQQLQEGREQLEEMWSARRLKLDLCLQLRLFEREALELSSQLDLWAEDMQHVELSSESSKAEQLLSDHNESVVHMQNCVFEVIQRGQDLQQLQMLEQTGVELMADRQYDAPTRIQALLEFLHERELDLEDLAEQKLIKLDQCLQLRQFENDAKQVVTWIRNGEAMITAGLVCPNTLYEAEQLKKEHEQFQVAIEKTHQAALQVTQKAEQMLQNNHYSAEQVHNIAENVTTRWQQLMFHAEERMKLVMASMNWFKTAEQVCSVLESLEREYRRDEDWCSTEKANATEDKVTYMLQLLAKHQEQKEAFLKACTLARRTAETFLKYVLRNVHTLGMQVTRSPEIQVKATLEHLHKQENCVLDYWSQRKKKLDQCQQFVLFERSAKQALEWIHDTGEFYLSTHTNVGATLQETEDLLKEHNEFKVTAKETREKVKLLLQLADNLVEKGHAHAASIKSWVAAVDKRYKDFASRMEKYRMRLESTLGLTHDSGVSTKRVRVRFVNRQSDPILEEKLQQHAKELNEEKRKSARRKEFIMAELLQTERTYVKDLEICINCYMNEMVKCKKLPASLEGKLDIIFGNLLEIHGFHQNIFLKELEKYETLPEDVGHCFVTWAEKFNVYVTYCKNKPDSNQALVQVTGTFFEDLQRKHKVNGPVASYLIKPVQRITKYQLLLKDLLSCCEEGSGEIKDGLEVMLNVPKKANDAMHQSMLEGVEESFDALGEVLLQEPFMVWDPKQLIKKGRERRLFLFEMCLVFSKEVKDSLGKSKYQFKFKLMTSEIGVTEHIEGDECKFALWTGTVAPVSDYKIILRAHNLETKQLWVRRLRELIQERLLYIGEPLTKPTLYKGTPKTVRLKSRSLINLFGTNRDCSDDDASSEKSFRNSMSTLSEIDAALGGDLCVVVHDFAASSEGELCVQRGQQVEVLDPSASVGGEPFALVRIVSGESPDEGLVPMAAIKQVPNLRVSASRSSIDNEGERSSRQMGDDADDIIWLSWQPLFAYANLSLSSIRHGPRLTAWSMYMTRHLRPSNMEEKQPKRHRIRGRLVRKMSQLAARFSRPESDVVDDEVFVPTSQSAKSSCSSSSEIALADDEFGNPTANNRSTTTTSNVSLHSNASVAPDNSAAMVRTRKKRKFFKFFSCLSSKADELPEETIASSSPQPSSTSPVRGDANSDSAVIATVAKTTAPSPVAMVNDATVSMKAVYVIMELIETEKDYVRDLGLCVTGYMELIKKNEIPMPDDMQGKDKIVWGNIHQIYDWHRDTFMGELEKCLEEPELIGSIFTRYERRFRMYVKYCENKPKSEYLVAEYIDYFEEMRGKLGHRLQIHDLLIKPIQRIMKYQLLLKDILKNTERAGEDTKTLERALEVMIKTPKEANDMMNVSRLQGFQGVLTAQGKLLLQGSLLVLEQRAKVKASDRTNYSERRIFLFEQIIIFSEEIQKKKNNMSNPGYIFKHSIKVNKMSLDEAGDGDPMRFKLIDKTPGSDLRLLCQASSLEERQNWVSHIQNILKMQENFFKALQSPIAYQKELTKELSLF</sequence>
<dbReference type="PANTHER" id="PTHR22826:SF106">
    <property type="entry name" value="TRIO, ISOFORM A"/>
    <property type="match status" value="1"/>
</dbReference>
<reference evidence="13" key="3">
    <citation type="submission" date="2015-06" db="UniProtKB">
        <authorList>
            <consortium name="EnsemblMetazoa"/>
        </authorList>
    </citation>
    <scope>IDENTIFICATION</scope>
</reference>
<dbReference type="SMART" id="SM00233">
    <property type="entry name" value="PH"/>
    <property type="match status" value="2"/>
</dbReference>
<dbReference type="InterPro" id="IPR001452">
    <property type="entry name" value="SH3_domain"/>
</dbReference>
<feature type="compositionally biased region" description="Low complexity" evidence="8">
    <location>
        <begin position="1812"/>
        <end position="1825"/>
    </location>
</feature>
<dbReference type="CDD" id="cd13240">
    <property type="entry name" value="PH1_Kalirin_Trio_like"/>
    <property type="match status" value="1"/>
</dbReference>
<dbReference type="InterPro" id="IPR000219">
    <property type="entry name" value="DH_dom"/>
</dbReference>
<dbReference type="InterPro" id="IPR055251">
    <property type="entry name" value="SOS1_NGEF_PH"/>
</dbReference>
<dbReference type="PROSITE" id="PS50002">
    <property type="entry name" value="SH3"/>
    <property type="match status" value="1"/>
</dbReference>
<keyword evidence="3" id="KW-0963">Cytoplasm</keyword>
<dbReference type="Gene3D" id="1.20.900.10">
    <property type="entry name" value="Dbl homology (DH) domain"/>
    <property type="match status" value="2"/>
</dbReference>
<dbReference type="InterPro" id="IPR036028">
    <property type="entry name" value="SH3-like_dom_sf"/>
</dbReference>
<feature type="domain" description="PH" evidence="10">
    <location>
        <begin position="1439"/>
        <end position="1545"/>
    </location>
</feature>
<evidence type="ECO:0000259" key="10">
    <source>
        <dbReference type="PROSITE" id="PS50003"/>
    </source>
</evidence>
<feature type="compositionally biased region" description="Low complexity" evidence="8">
    <location>
        <begin position="1870"/>
        <end position="1880"/>
    </location>
</feature>
<evidence type="ECO:0000259" key="9">
    <source>
        <dbReference type="PROSITE" id="PS50002"/>
    </source>
</evidence>
<dbReference type="FunFam" id="1.20.900.10:FF:000008">
    <property type="entry name" value="rho guanine nucleotide exchange factor 25"/>
    <property type="match status" value="1"/>
</dbReference>
<dbReference type="InterPro" id="IPR001849">
    <property type="entry name" value="PH_domain"/>
</dbReference>
<dbReference type="FunFam" id="1.20.900.10:FF:000001">
    <property type="entry name" value="Guanine nucleotide exchange factor DBS"/>
    <property type="match status" value="1"/>
</dbReference>
<dbReference type="GO" id="GO:0007411">
    <property type="term" value="P:axon guidance"/>
    <property type="evidence" value="ECO:0007669"/>
    <property type="project" value="TreeGrafter"/>
</dbReference>
<keyword evidence="7" id="KW-0175">Coiled coil</keyword>
<dbReference type="SUPFAM" id="SSF50729">
    <property type="entry name" value="PH domain-like"/>
    <property type="match status" value="2"/>
</dbReference>
<feature type="domain" description="DH" evidence="11">
    <location>
        <begin position="1246"/>
        <end position="1420"/>
    </location>
</feature>
<dbReference type="OrthoDB" id="10256089at2759"/>
<dbReference type="EMBL" id="AMQN01000955">
    <property type="status" value="NOT_ANNOTATED_CDS"/>
    <property type="molecule type" value="Genomic_DNA"/>
</dbReference>
<dbReference type="GO" id="GO:0005737">
    <property type="term" value="C:cytoplasm"/>
    <property type="evidence" value="ECO:0007669"/>
    <property type="project" value="UniProtKB-SubCell"/>
</dbReference>
<dbReference type="Pfam" id="PF23323">
    <property type="entry name" value="Spectrin_6"/>
    <property type="match status" value="1"/>
</dbReference>
<dbReference type="CDD" id="cd00176">
    <property type="entry name" value="SPEC"/>
    <property type="match status" value="6"/>
</dbReference>
<organism evidence="12">
    <name type="scientific">Capitella teleta</name>
    <name type="common">Polychaete worm</name>
    <dbReference type="NCBI Taxonomy" id="283909"/>
    <lineage>
        <taxon>Eukaryota</taxon>
        <taxon>Metazoa</taxon>
        <taxon>Spiralia</taxon>
        <taxon>Lophotrochozoa</taxon>
        <taxon>Annelida</taxon>
        <taxon>Polychaeta</taxon>
        <taxon>Sedentaria</taxon>
        <taxon>Scolecida</taxon>
        <taxon>Capitellidae</taxon>
        <taxon>Capitella</taxon>
    </lineage>
</organism>
<proteinExistence type="predicted"/>
<dbReference type="Pfam" id="PF22697">
    <property type="entry name" value="SOS1_NGEF_PH"/>
    <property type="match status" value="2"/>
</dbReference>
<dbReference type="SMART" id="SM00325">
    <property type="entry name" value="RhoGEF"/>
    <property type="match status" value="2"/>
</dbReference>
<evidence type="ECO:0000313" key="14">
    <source>
        <dbReference type="Proteomes" id="UP000014760"/>
    </source>
</evidence>
<evidence type="ECO:0000256" key="1">
    <source>
        <dbReference type="ARBA" id="ARBA00004496"/>
    </source>
</evidence>
<dbReference type="CDD" id="cd00160">
    <property type="entry name" value="RhoGEF"/>
    <property type="match status" value="2"/>
</dbReference>
<dbReference type="STRING" id="283909.R7UVB1"/>
<dbReference type="InterPro" id="IPR035899">
    <property type="entry name" value="DBL_dom_sf"/>
</dbReference>
<keyword evidence="5" id="KW-0344">Guanine-nucleotide releasing factor</keyword>
<name>R7UVB1_CAPTE</name>
<dbReference type="InterPro" id="IPR002017">
    <property type="entry name" value="Spectrin_repeat"/>
</dbReference>
<gene>
    <name evidence="12" type="ORF">CAPTEDRAFT_170935</name>
</gene>
<dbReference type="GO" id="GO:0019898">
    <property type="term" value="C:extrinsic component of membrane"/>
    <property type="evidence" value="ECO:0007669"/>
    <property type="project" value="TreeGrafter"/>
</dbReference>
<dbReference type="PROSITE" id="PS50010">
    <property type="entry name" value="DH_2"/>
    <property type="match status" value="2"/>
</dbReference>
<dbReference type="Gene3D" id="3.40.525.10">
    <property type="entry name" value="CRAL-TRIO lipid binding domain"/>
    <property type="match status" value="1"/>
</dbReference>
<evidence type="ECO:0000313" key="13">
    <source>
        <dbReference type="EnsemblMetazoa" id="CapteP170935"/>
    </source>
</evidence>
<keyword evidence="14" id="KW-1185">Reference proteome</keyword>
<dbReference type="SMART" id="SM00150">
    <property type="entry name" value="SPEC"/>
    <property type="match status" value="6"/>
</dbReference>
<reference evidence="12 14" key="2">
    <citation type="journal article" date="2013" name="Nature">
        <title>Insights into bilaterian evolution from three spiralian genomes.</title>
        <authorList>
            <person name="Simakov O."/>
            <person name="Marletaz F."/>
            <person name="Cho S.J."/>
            <person name="Edsinger-Gonzales E."/>
            <person name="Havlak P."/>
            <person name="Hellsten U."/>
            <person name="Kuo D.H."/>
            <person name="Larsson T."/>
            <person name="Lv J."/>
            <person name="Arendt D."/>
            <person name="Savage R."/>
            <person name="Osoegawa K."/>
            <person name="de Jong P."/>
            <person name="Grimwood J."/>
            <person name="Chapman J.A."/>
            <person name="Shapiro H."/>
            <person name="Aerts A."/>
            <person name="Otillar R.P."/>
            <person name="Terry A.Y."/>
            <person name="Boore J.L."/>
            <person name="Grigoriev I.V."/>
            <person name="Lindberg D.R."/>
            <person name="Seaver E.C."/>
            <person name="Weisblat D.A."/>
            <person name="Putnam N.H."/>
            <person name="Rokhsar D.S."/>
        </authorList>
    </citation>
    <scope>NUCLEOTIDE SEQUENCE</scope>
    <source>
        <strain evidence="12 14">I ESC-2004</strain>
    </source>
</reference>
<dbReference type="SUPFAM" id="SSF52087">
    <property type="entry name" value="CRAL/TRIO domain"/>
    <property type="match status" value="1"/>
</dbReference>
<dbReference type="SMART" id="SM00516">
    <property type="entry name" value="SEC14"/>
    <property type="match status" value="1"/>
</dbReference>
<protein>
    <submittedName>
        <fullName evidence="12 13">Uncharacterized protein</fullName>
    </submittedName>
</protein>
<accession>R7UVB1</accession>
<dbReference type="InterPro" id="IPR047054">
    <property type="entry name" value="Kalirin_TRIO_PH_1"/>
</dbReference>
<evidence type="ECO:0000256" key="3">
    <source>
        <dbReference type="ARBA" id="ARBA00022490"/>
    </source>
</evidence>
<evidence type="ECO:0000259" key="11">
    <source>
        <dbReference type="PROSITE" id="PS50010"/>
    </source>
</evidence>
<dbReference type="CDD" id="cd00170">
    <property type="entry name" value="SEC14"/>
    <property type="match status" value="1"/>
</dbReference>
<dbReference type="Pfam" id="PF13716">
    <property type="entry name" value="CRAL_TRIO_2"/>
    <property type="match status" value="1"/>
</dbReference>
<evidence type="ECO:0000256" key="2">
    <source>
        <dbReference type="ARBA" id="ARBA00022443"/>
    </source>
</evidence>
<dbReference type="Pfam" id="PF00435">
    <property type="entry name" value="Spectrin"/>
    <property type="match status" value="4"/>
</dbReference>
<dbReference type="SUPFAM" id="SSF50044">
    <property type="entry name" value="SH3-domain"/>
    <property type="match status" value="1"/>
</dbReference>
<dbReference type="Gene3D" id="2.30.30.40">
    <property type="entry name" value="SH3 Domains"/>
    <property type="match status" value="1"/>
</dbReference>
<comment type="subcellular location">
    <subcellularLocation>
        <location evidence="1">Cytoplasm</location>
    </subcellularLocation>
</comment>
<feature type="region of interest" description="Disordered" evidence="8">
    <location>
        <begin position="1864"/>
        <end position="1886"/>
    </location>
</feature>
<dbReference type="InterPro" id="IPR051336">
    <property type="entry name" value="RhoGEF_Guanine_NuclExch_SF"/>
</dbReference>
<reference evidence="14" key="1">
    <citation type="submission" date="2012-12" db="EMBL/GenBank/DDBJ databases">
        <authorList>
            <person name="Hellsten U."/>
            <person name="Grimwood J."/>
            <person name="Chapman J.A."/>
            <person name="Shapiro H."/>
            <person name="Aerts A."/>
            <person name="Otillar R.P."/>
            <person name="Terry A.Y."/>
            <person name="Boore J.L."/>
            <person name="Simakov O."/>
            <person name="Marletaz F."/>
            <person name="Cho S.-J."/>
            <person name="Edsinger-Gonzales E."/>
            <person name="Havlak P."/>
            <person name="Kuo D.-H."/>
            <person name="Larsson T."/>
            <person name="Lv J."/>
            <person name="Arendt D."/>
            <person name="Savage R."/>
            <person name="Osoegawa K."/>
            <person name="de Jong P."/>
            <person name="Lindberg D.R."/>
            <person name="Seaver E.C."/>
            <person name="Weisblat D.A."/>
            <person name="Putnam N.H."/>
            <person name="Grigoriev I.V."/>
            <person name="Rokhsar D.S."/>
        </authorList>
    </citation>
    <scope>NUCLEOTIDE SEQUENCE</scope>
    <source>
        <strain evidence="14">I ESC-2004</strain>
    </source>
</reference>
<dbReference type="FunFam" id="1.20.58.60:FF:000023">
    <property type="entry name" value="Kalirin RhoGEF kinase b"/>
    <property type="match status" value="1"/>
</dbReference>
<dbReference type="SUPFAM" id="SSF46966">
    <property type="entry name" value="Spectrin repeat"/>
    <property type="match status" value="6"/>
</dbReference>
<dbReference type="InterPro" id="IPR018159">
    <property type="entry name" value="Spectrin/alpha-actinin"/>
</dbReference>